<dbReference type="InterPro" id="IPR037401">
    <property type="entry name" value="SnoaL-like"/>
</dbReference>
<name>A0ABV5T268_9MICO</name>
<sequence>MANWKLTAEDRFEIEDLYARYAWGIDLADEDLVCSVFAQDGWFDHLWQGRVQGHDAILENFRSLWTDRQSWWYGRQHIQNTKLFTEREEEGEVDVKLFFQILQYNVDYNNNFVFGIGTRQDHLTKKEGRWLFQSLHVNAWNSFDQVPWKGPLVIKGRPKYQMAPVPEHADRA</sequence>
<evidence type="ECO:0000259" key="1">
    <source>
        <dbReference type="Pfam" id="PF13577"/>
    </source>
</evidence>
<evidence type="ECO:0000313" key="3">
    <source>
        <dbReference type="Proteomes" id="UP001589611"/>
    </source>
</evidence>
<dbReference type="InterPro" id="IPR032710">
    <property type="entry name" value="NTF2-like_dom_sf"/>
</dbReference>
<dbReference type="EMBL" id="JBHMBE010000004">
    <property type="protein sequence ID" value="MFB9646706.1"/>
    <property type="molecule type" value="Genomic_DNA"/>
</dbReference>
<dbReference type="RefSeq" id="WP_344715305.1">
    <property type="nucleotide sequence ID" value="NZ_BAAAWH010000001.1"/>
</dbReference>
<gene>
    <name evidence="2" type="ORF">ACFFPJ_12970</name>
</gene>
<dbReference type="Gene3D" id="3.10.450.50">
    <property type="match status" value="1"/>
</dbReference>
<proteinExistence type="predicted"/>
<organism evidence="2 3">
    <name type="scientific">Microbacterium terregens</name>
    <dbReference type="NCBI Taxonomy" id="69363"/>
    <lineage>
        <taxon>Bacteria</taxon>
        <taxon>Bacillati</taxon>
        <taxon>Actinomycetota</taxon>
        <taxon>Actinomycetes</taxon>
        <taxon>Micrococcales</taxon>
        <taxon>Microbacteriaceae</taxon>
        <taxon>Microbacterium</taxon>
    </lineage>
</organism>
<accession>A0ABV5T268</accession>
<feature type="domain" description="SnoaL-like" evidence="1">
    <location>
        <begin position="7"/>
        <end position="135"/>
    </location>
</feature>
<protein>
    <submittedName>
        <fullName evidence="2">Nuclear transport factor 2 family protein</fullName>
    </submittedName>
</protein>
<comment type="caution">
    <text evidence="2">The sequence shown here is derived from an EMBL/GenBank/DDBJ whole genome shotgun (WGS) entry which is preliminary data.</text>
</comment>
<evidence type="ECO:0000313" key="2">
    <source>
        <dbReference type="EMBL" id="MFB9646706.1"/>
    </source>
</evidence>
<dbReference type="Pfam" id="PF13577">
    <property type="entry name" value="SnoaL_4"/>
    <property type="match status" value="1"/>
</dbReference>
<dbReference type="Proteomes" id="UP001589611">
    <property type="component" value="Unassembled WGS sequence"/>
</dbReference>
<dbReference type="SUPFAM" id="SSF54427">
    <property type="entry name" value="NTF2-like"/>
    <property type="match status" value="1"/>
</dbReference>
<keyword evidence="3" id="KW-1185">Reference proteome</keyword>
<reference evidence="2 3" key="1">
    <citation type="submission" date="2024-09" db="EMBL/GenBank/DDBJ databases">
        <authorList>
            <person name="Sun Q."/>
            <person name="Mori K."/>
        </authorList>
    </citation>
    <scope>NUCLEOTIDE SEQUENCE [LARGE SCALE GENOMIC DNA]</scope>
    <source>
        <strain evidence="2 3">JCM 1342</strain>
    </source>
</reference>